<evidence type="ECO:0000313" key="6">
    <source>
        <dbReference type="Proteomes" id="UP000552644"/>
    </source>
</evidence>
<dbReference type="AlphaFoldDB" id="A0A7W7QWB7"/>
<evidence type="ECO:0000256" key="1">
    <source>
        <dbReference type="ARBA" id="ARBA00023015"/>
    </source>
</evidence>
<accession>A0A7W7QWB7</accession>
<dbReference type="EMBL" id="JACHJP010000016">
    <property type="protein sequence ID" value="MBB4920749.1"/>
    <property type="molecule type" value="Genomic_DNA"/>
</dbReference>
<dbReference type="InterPro" id="IPR027383">
    <property type="entry name" value="Znf_put"/>
</dbReference>
<evidence type="ECO:0000313" key="5">
    <source>
        <dbReference type="EMBL" id="MBB4920749.1"/>
    </source>
</evidence>
<evidence type="ECO:0000256" key="3">
    <source>
        <dbReference type="SAM" id="MobiDB-lite"/>
    </source>
</evidence>
<feature type="domain" description="Putative zinc-finger" evidence="4">
    <location>
        <begin position="8"/>
        <end position="41"/>
    </location>
</feature>
<evidence type="ECO:0000256" key="2">
    <source>
        <dbReference type="ARBA" id="ARBA00023163"/>
    </source>
</evidence>
<reference evidence="5 6" key="1">
    <citation type="submission" date="2020-08" db="EMBL/GenBank/DDBJ databases">
        <title>Genomic Encyclopedia of Type Strains, Phase III (KMG-III): the genomes of soil and plant-associated and newly described type strains.</title>
        <authorList>
            <person name="Whitman W."/>
        </authorList>
    </citation>
    <scope>NUCLEOTIDE SEQUENCE [LARGE SCALE GENOMIC DNA]</scope>
    <source>
        <strain evidence="5 6">CECT 8840</strain>
    </source>
</reference>
<keyword evidence="1" id="KW-0805">Transcription regulation</keyword>
<evidence type="ECO:0000259" key="4">
    <source>
        <dbReference type="Pfam" id="PF13490"/>
    </source>
</evidence>
<keyword evidence="6" id="KW-1185">Reference proteome</keyword>
<feature type="region of interest" description="Disordered" evidence="3">
    <location>
        <begin position="79"/>
        <end position="114"/>
    </location>
</feature>
<keyword evidence="2" id="KW-0804">Transcription</keyword>
<gene>
    <name evidence="5" type="ORF">FHS44_007901</name>
</gene>
<sequence>MSRASLGCREVGGLVTCYLEGALPAGTRRRFEEHLTGCALCPALLERVRVTVEVLRAFGGGDVPQEVLTRLCAAFDAPDGPARASGRRHLSSVPGSGAAPLLDPGVPPVAEGGQ</sequence>
<organism evidence="5 6">
    <name type="scientific">Streptosporangium saharense</name>
    <dbReference type="NCBI Taxonomy" id="1706840"/>
    <lineage>
        <taxon>Bacteria</taxon>
        <taxon>Bacillati</taxon>
        <taxon>Actinomycetota</taxon>
        <taxon>Actinomycetes</taxon>
        <taxon>Streptosporangiales</taxon>
        <taxon>Streptosporangiaceae</taxon>
        <taxon>Streptosporangium</taxon>
    </lineage>
</organism>
<dbReference type="InterPro" id="IPR041916">
    <property type="entry name" value="Anti_sigma_zinc_sf"/>
</dbReference>
<dbReference type="Proteomes" id="UP000552644">
    <property type="component" value="Unassembled WGS sequence"/>
</dbReference>
<dbReference type="RefSeq" id="WP_184725341.1">
    <property type="nucleotide sequence ID" value="NZ_JACHJP010000016.1"/>
</dbReference>
<comment type="caution">
    <text evidence="5">The sequence shown here is derived from an EMBL/GenBank/DDBJ whole genome shotgun (WGS) entry which is preliminary data.</text>
</comment>
<dbReference type="Gene3D" id="1.10.10.1320">
    <property type="entry name" value="Anti-sigma factor, zinc-finger domain"/>
    <property type="match status" value="1"/>
</dbReference>
<protein>
    <submittedName>
        <fullName evidence="5">Anti-sigma factor RsiW</fullName>
    </submittedName>
</protein>
<proteinExistence type="predicted"/>
<dbReference type="Pfam" id="PF13490">
    <property type="entry name" value="zf-HC2"/>
    <property type="match status" value="1"/>
</dbReference>
<name>A0A7W7QWB7_9ACTN</name>